<organism evidence="1 2">
    <name type="scientific">Vibrio chagasii</name>
    <dbReference type="NCBI Taxonomy" id="170679"/>
    <lineage>
        <taxon>Bacteria</taxon>
        <taxon>Pseudomonadati</taxon>
        <taxon>Pseudomonadota</taxon>
        <taxon>Gammaproteobacteria</taxon>
        <taxon>Vibrionales</taxon>
        <taxon>Vibrionaceae</taxon>
        <taxon>Vibrio</taxon>
    </lineage>
</organism>
<evidence type="ECO:0000313" key="2">
    <source>
        <dbReference type="Proteomes" id="UP000423756"/>
    </source>
</evidence>
<evidence type="ECO:0000313" key="1">
    <source>
        <dbReference type="EMBL" id="KAB0482341.1"/>
    </source>
</evidence>
<dbReference type="AlphaFoldDB" id="A0A7V7THY4"/>
<accession>A0A7V7THY4</accession>
<dbReference type="EMBL" id="VZPX01000004">
    <property type="protein sequence ID" value="KAB0482341.1"/>
    <property type="molecule type" value="Genomic_DNA"/>
</dbReference>
<name>A0A7V7THY4_9VIBR</name>
<proteinExistence type="predicted"/>
<protein>
    <submittedName>
        <fullName evidence="1">Uncharacterized protein</fullName>
    </submittedName>
</protein>
<comment type="caution">
    <text evidence="1">The sequence shown here is derived from an EMBL/GenBank/DDBJ whole genome shotgun (WGS) entry which is preliminary data.</text>
</comment>
<dbReference type="RefSeq" id="WP_137406682.1">
    <property type="nucleotide sequence ID" value="NZ_AP025467.1"/>
</dbReference>
<sequence>MHLNIEQITELVLEATTLEKIEYALDVLRFPNLNAVILDITANQRSLLIEQLEQNDCELAINGQI</sequence>
<reference evidence="1 2" key="1">
    <citation type="submission" date="2019-09" db="EMBL/GenBank/DDBJ databases">
        <title>Draft genome sequences of 48 bacterial type strains from the CCUG.</title>
        <authorList>
            <person name="Tunovic T."/>
            <person name="Pineiro-Iglesias B."/>
            <person name="Unosson C."/>
            <person name="Inganas E."/>
            <person name="Ohlen M."/>
            <person name="Cardew S."/>
            <person name="Jensie-Markopoulos S."/>
            <person name="Salva-Serra F."/>
            <person name="Jaen-Luchoro D."/>
            <person name="Karlsson R."/>
            <person name="Svensson-Stadler L."/>
            <person name="Chun J."/>
            <person name="Moore E."/>
        </authorList>
    </citation>
    <scope>NUCLEOTIDE SEQUENCE [LARGE SCALE GENOMIC DNA]</scope>
    <source>
        <strain evidence="1 2">CCUG 48643</strain>
    </source>
</reference>
<dbReference type="GeneID" id="77344763"/>
<dbReference type="Proteomes" id="UP000423756">
    <property type="component" value="Unassembled WGS sequence"/>
</dbReference>
<gene>
    <name evidence="1" type="ORF">F7Q91_02760</name>
</gene>